<dbReference type="AlphaFoldDB" id="C9LN82"/>
<keyword evidence="4" id="KW-1185">Reference proteome</keyword>
<evidence type="ECO:0000313" key="4">
    <source>
        <dbReference type="Proteomes" id="UP000004736"/>
    </source>
</evidence>
<dbReference type="EMBL" id="ACIM02000001">
    <property type="protein sequence ID" value="EEW97018.1"/>
    <property type="molecule type" value="Genomic_DNA"/>
</dbReference>
<protein>
    <submittedName>
        <fullName evidence="3">Universal stress family protein</fullName>
    </submittedName>
</protein>
<dbReference type="PANTHER" id="PTHR46268">
    <property type="entry name" value="STRESS RESPONSE PROTEIN NHAX"/>
    <property type="match status" value="1"/>
</dbReference>
<dbReference type="SUPFAM" id="SSF52402">
    <property type="entry name" value="Adenine nucleotide alpha hydrolases-like"/>
    <property type="match status" value="1"/>
</dbReference>
<dbReference type="Gene3D" id="3.40.50.620">
    <property type="entry name" value="HUPs"/>
    <property type="match status" value="1"/>
</dbReference>
<dbReference type="Pfam" id="PF00582">
    <property type="entry name" value="Usp"/>
    <property type="match status" value="1"/>
</dbReference>
<evidence type="ECO:0000313" key="3">
    <source>
        <dbReference type="EMBL" id="EEW97018.1"/>
    </source>
</evidence>
<comment type="similarity">
    <text evidence="1">Belongs to the universal stress protein A family.</text>
</comment>
<dbReference type="CDD" id="cd00293">
    <property type="entry name" value="USP-like"/>
    <property type="match status" value="1"/>
</dbReference>
<dbReference type="InterPro" id="IPR014729">
    <property type="entry name" value="Rossmann-like_a/b/a_fold"/>
</dbReference>
<organism evidence="3 4">
    <name type="scientific">Dialister invisus DSM 15470</name>
    <dbReference type="NCBI Taxonomy" id="592028"/>
    <lineage>
        <taxon>Bacteria</taxon>
        <taxon>Bacillati</taxon>
        <taxon>Bacillota</taxon>
        <taxon>Negativicutes</taxon>
        <taxon>Veillonellales</taxon>
        <taxon>Veillonellaceae</taxon>
        <taxon>Dialister</taxon>
    </lineage>
</organism>
<dbReference type="PANTHER" id="PTHR46268:SF6">
    <property type="entry name" value="UNIVERSAL STRESS PROTEIN UP12"/>
    <property type="match status" value="1"/>
</dbReference>
<evidence type="ECO:0000259" key="2">
    <source>
        <dbReference type="Pfam" id="PF00582"/>
    </source>
</evidence>
<dbReference type="STRING" id="592028.GCWU000321_01002"/>
<evidence type="ECO:0000256" key="1">
    <source>
        <dbReference type="ARBA" id="ARBA00008791"/>
    </source>
</evidence>
<reference evidence="3" key="1">
    <citation type="submission" date="2009-09" db="EMBL/GenBank/DDBJ databases">
        <authorList>
            <person name="Weinstock G."/>
            <person name="Sodergren E."/>
            <person name="Clifton S."/>
            <person name="Fulton L."/>
            <person name="Fulton B."/>
            <person name="Courtney L."/>
            <person name="Fronick C."/>
            <person name="Harrison M."/>
            <person name="Strong C."/>
            <person name="Farmer C."/>
            <person name="Delahaunty K."/>
            <person name="Markovic C."/>
            <person name="Hall O."/>
            <person name="Minx P."/>
            <person name="Tomlinson C."/>
            <person name="Mitreva M."/>
            <person name="Nelson J."/>
            <person name="Hou S."/>
            <person name="Wollam A."/>
            <person name="Pepin K.H."/>
            <person name="Johnson M."/>
            <person name="Bhonagiri V."/>
            <person name="Nash W.E."/>
            <person name="Warren W."/>
            <person name="Chinwalla A."/>
            <person name="Mardis E.R."/>
            <person name="Wilson R.K."/>
        </authorList>
    </citation>
    <scope>NUCLEOTIDE SEQUENCE [LARGE SCALE GENOMIC DNA]</scope>
    <source>
        <strain evidence="3">DSM 15470</strain>
    </source>
</reference>
<comment type="caution">
    <text evidence="3">The sequence shown here is derived from an EMBL/GenBank/DDBJ whole genome shotgun (WGS) entry which is preliminary data.</text>
</comment>
<dbReference type="Proteomes" id="UP000004736">
    <property type="component" value="Unassembled WGS sequence"/>
</dbReference>
<proteinExistence type="inferred from homology"/>
<dbReference type="HOGENOM" id="CLU_049301_16_2_9"/>
<dbReference type="InterPro" id="IPR006015">
    <property type="entry name" value="Universal_stress_UspA"/>
</dbReference>
<dbReference type="PRINTS" id="PR01438">
    <property type="entry name" value="UNVRSLSTRESS"/>
</dbReference>
<dbReference type="InterPro" id="IPR006016">
    <property type="entry name" value="UspA"/>
</dbReference>
<accession>C9LN82</accession>
<name>C9LN82_9FIRM</name>
<feature type="domain" description="UspA" evidence="2">
    <location>
        <begin position="32"/>
        <end position="157"/>
    </location>
</feature>
<dbReference type="eggNOG" id="COG0589">
    <property type="taxonomic scope" value="Bacteria"/>
</dbReference>
<sequence>MQPIFSQVFLYFPHRKSDFSITKRKAVIMLDFKKILVPYDGSSHAKKALNQAISLAQCSDGAELYVATILNSTIPADDDPDQVDMAEVEKLIPENIPHKVLLEMGEPVPMLLYLAGEIGADLIITGSRGRGALKSLFMGSVSSGILKNAKCPVFIIK</sequence>
<gene>
    <name evidence="3" type="ORF">GCWU000321_01002</name>
</gene>